<dbReference type="EMBL" id="LBFI01000001">
    <property type="protein sequence ID" value="KKM47365.1"/>
    <property type="molecule type" value="Genomic_DNA"/>
</dbReference>
<sequence>MGGSLICQFGITGFFYQMKRGKNLVDIGATEPSLNPAGLGPLKLSVYYSMELERVKGYPQYRQDPQPQWDLRNK</sequence>
<dbReference type="KEGG" id="rtc:APU90_08445"/>
<gene>
    <name evidence="1" type="ORF">VT73_00555</name>
</gene>
<proteinExistence type="predicted"/>
<comment type="caution">
    <text evidence="1">The sequence shown here is derived from an EMBL/GenBank/DDBJ whole genome shotgun (WGS) entry which is preliminary data.</text>
</comment>
<protein>
    <submittedName>
        <fullName evidence="1">Uncharacterized protein</fullName>
    </submittedName>
</protein>
<dbReference type="PATRIC" id="fig|145458.7.peg.1973"/>
<evidence type="ECO:0000313" key="1">
    <source>
        <dbReference type="EMBL" id="KKM47365.1"/>
    </source>
</evidence>
<name>A0A0C5BTK4_9MICO</name>
<dbReference type="AlphaFoldDB" id="A0A0C5BTK4"/>
<reference evidence="1 2" key="1">
    <citation type="submission" date="2015-04" db="EMBL/GenBank/DDBJ databases">
        <title>Draft genome sequence of Rathayibacter toxicus strain FH-142 (AKA 70134 or CS 32), a Western Australian isolate.</title>
        <authorList>
            <consortium name="Consortium for Microbial Forensics and Genomics (microFORGE)"/>
            <person name="Knight B.M."/>
            <person name="Roberts D.P."/>
            <person name="Lin D."/>
            <person name="Hari K."/>
            <person name="Fletcher J."/>
            <person name="Melcher U."/>
            <person name="Blagden T."/>
            <person name="Luster D.G."/>
            <person name="Sechler A.J."/>
            <person name="Schneider W.L."/>
            <person name="Winegar R.A."/>
        </authorList>
    </citation>
    <scope>NUCLEOTIDE SEQUENCE [LARGE SCALE GENOMIC DNA]</scope>
    <source>
        <strain evidence="1 2">FH142</strain>
    </source>
</reference>
<dbReference type="KEGG" id="rtx:TI83_08630"/>
<dbReference type="Proteomes" id="UP000052979">
    <property type="component" value="Unassembled WGS sequence"/>
</dbReference>
<accession>A0A0C5BTK4</accession>
<organism evidence="1 2">
    <name type="scientific">Rathayibacter toxicus</name>
    <dbReference type="NCBI Taxonomy" id="145458"/>
    <lineage>
        <taxon>Bacteria</taxon>
        <taxon>Bacillati</taxon>
        <taxon>Actinomycetota</taxon>
        <taxon>Actinomycetes</taxon>
        <taxon>Micrococcales</taxon>
        <taxon>Microbacteriaceae</taxon>
        <taxon>Rathayibacter</taxon>
    </lineage>
</organism>
<keyword evidence="2" id="KW-1185">Reference proteome</keyword>
<evidence type="ECO:0000313" key="2">
    <source>
        <dbReference type="Proteomes" id="UP000052979"/>
    </source>
</evidence>